<evidence type="ECO:0000313" key="5">
    <source>
        <dbReference type="Proteomes" id="UP001589813"/>
    </source>
</evidence>
<dbReference type="Proteomes" id="UP001589813">
    <property type="component" value="Unassembled WGS sequence"/>
</dbReference>
<feature type="region of interest" description="Disordered" evidence="1">
    <location>
        <begin position="386"/>
        <end position="405"/>
    </location>
</feature>
<name>A0ABV6B9E3_9GAMM</name>
<evidence type="ECO:0000256" key="1">
    <source>
        <dbReference type="SAM" id="MobiDB-lite"/>
    </source>
</evidence>
<dbReference type="Pfam" id="PF04784">
    <property type="entry name" value="DUF547"/>
    <property type="match status" value="1"/>
</dbReference>
<evidence type="ECO:0000313" key="4">
    <source>
        <dbReference type="EMBL" id="MFC0047495.1"/>
    </source>
</evidence>
<keyword evidence="5" id="KW-1185">Reference proteome</keyword>
<proteinExistence type="predicted"/>
<evidence type="ECO:0000256" key="2">
    <source>
        <dbReference type="SAM" id="SignalP"/>
    </source>
</evidence>
<protein>
    <submittedName>
        <fullName evidence="4">DUF547 domain-containing protein</fullName>
    </submittedName>
</protein>
<evidence type="ECO:0000259" key="3">
    <source>
        <dbReference type="Pfam" id="PF04784"/>
    </source>
</evidence>
<comment type="caution">
    <text evidence="4">The sequence shown here is derived from an EMBL/GenBank/DDBJ whole genome shotgun (WGS) entry which is preliminary data.</text>
</comment>
<organism evidence="4 5">
    <name type="scientific">Rheinheimera tilapiae</name>
    <dbReference type="NCBI Taxonomy" id="875043"/>
    <lineage>
        <taxon>Bacteria</taxon>
        <taxon>Pseudomonadati</taxon>
        <taxon>Pseudomonadota</taxon>
        <taxon>Gammaproteobacteria</taxon>
        <taxon>Chromatiales</taxon>
        <taxon>Chromatiaceae</taxon>
        <taxon>Rheinheimera</taxon>
    </lineage>
</organism>
<dbReference type="EMBL" id="JBHLXP010000001">
    <property type="protein sequence ID" value="MFC0047495.1"/>
    <property type="molecule type" value="Genomic_DNA"/>
</dbReference>
<feature type="signal peptide" evidence="2">
    <location>
        <begin position="1"/>
        <end position="20"/>
    </location>
</feature>
<dbReference type="RefSeq" id="WP_377240845.1">
    <property type="nucleotide sequence ID" value="NZ_JBHLXP010000001.1"/>
</dbReference>
<accession>A0ABV6B9E3</accession>
<sequence>MWQKLLIMIFLCLSAKSVSASDFSLPEAWQGETPDSVITIDYADLDYVLDAAVLMSGPPSRKKSKAASASVSTRLKNNYNILTTNAGNRIMFEEFKKKPEMAAVISKIRASLESVPVEIPLNSLNKKEQIAFWLNLYNVVVIDEINKVYPKKDLEDFVTGKDGLLTRKLVKAGGVQLSLNDIQYGVLQQKYPDEVLVIYGLYQGYIGSPSIRKYAYTGANLNRSLQFNATDFINTNRGTYPNGKTFRVAGFYQRNASYFPDFAADLRNHLKEYLREDEIPLLDQAQTLVADINDWTVTDIYGTSRNYGGGAATNDAALLGAFAQGQTMPGSEEVANLELMASTVQAKSVTYGRFSADQVQKLKEMKFNHENRGGVVTVTDLTEAEAAAKAKAKSESGKQNDKQRQ</sequence>
<feature type="chain" id="PRO_5047419929" evidence="2">
    <location>
        <begin position="21"/>
        <end position="405"/>
    </location>
</feature>
<dbReference type="InterPro" id="IPR006869">
    <property type="entry name" value="DUF547"/>
</dbReference>
<feature type="domain" description="DUF547" evidence="3">
    <location>
        <begin position="122"/>
        <end position="233"/>
    </location>
</feature>
<reference evidence="4 5" key="1">
    <citation type="submission" date="2024-09" db="EMBL/GenBank/DDBJ databases">
        <authorList>
            <person name="Sun Q."/>
            <person name="Mori K."/>
        </authorList>
    </citation>
    <scope>NUCLEOTIDE SEQUENCE [LARGE SCALE GENOMIC DNA]</scope>
    <source>
        <strain evidence="4 5">KCTC 23315</strain>
    </source>
</reference>
<keyword evidence="2" id="KW-0732">Signal</keyword>
<gene>
    <name evidence="4" type="ORF">ACFFJP_04205</name>
</gene>